<accession>A0A1W6ZG45</accession>
<dbReference type="PANTHER" id="PTHR34310">
    <property type="entry name" value="DUF427 DOMAIN PROTEIN (AFU_ORTHOLOGUE AFUA_3G02220)"/>
    <property type="match status" value="1"/>
</dbReference>
<evidence type="ECO:0000259" key="1">
    <source>
        <dbReference type="Pfam" id="PF04248"/>
    </source>
</evidence>
<dbReference type="STRING" id="463040.CAL15_18870"/>
<dbReference type="RefSeq" id="WP_086079904.1">
    <property type="nucleotide sequence ID" value="NZ_CP021111.1"/>
</dbReference>
<dbReference type="AlphaFoldDB" id="A0A1W6ZG45"/>
<keyword evidence="3" id="KW-1185">Reference proteome</keyword>
<dbReference type="PANTHER" id="PTHR34310:SF9">
    <property type="entry name" value="BLR5716 PROTEIN"/>
    <property type="match status" value="1"/>
</dbReference>
<dbReference type="OrthoDB" id="4565346at2"/>
<protein>
    <recommendedName>
        <fullName evidence="1">DUF427 domain-containing protein</fullName>
    </recommendedName>
</protein>
<organism evidence="2 3">
    <name type="scientific">Bordetella genomosp. 13</name>
    <dbReference type="NCBI Taxonomy" id="463040"/>
    <lineage>
        <taxon>Bacteria</taxon>
        <taxon>Pseudomonadati</taxon>
        <taxon>Pseudomonadota</taxon>
        <taxon>Betaproteobacteria</taxon>
        <taxon>Burkholderiales</taxon>
        <taxon>Alcaligenaceae</taxon>
        <taxon>Bordetella</taxon>
    </lineage>
</organism>
<evidence type="ECO:0000313" key="3">
    <source>
        <dbReference type="Proteomes" id="UP000194161"/>
    </source>
</evidence>
<dbReference type="EMBL" id="CP021111">
    <property type="protein sequence ID" value="ARP96252.1"/>
    <property type="molecule type" value="Genomic_DNA"/>
</dbReference>
<dbReference type="InterPro" id="IPR038694">
    <property type="entry name" value="DUF427_sf"/>
</dbReference>
<evidence type="ECO:0000313" key="2">
    <source>
        <dbReference type="EMBL" id="ARP96252.1"/>
    </source>
</evidence>
<sequence>MTDKPILIPDANHPITITPNTARVVVTAGGLAIADTRRALTLREADYPPVQYIPRDDVDMARLERTSHATHCPYKGDCAYYSIPAAGERADNAAWSYEAPHPAVARIAGHIAFYPDRVDSIEELS</sequence>
<dbReference type="Gene3D" id="2.170.150.40">
    <property type="entry name" value="Domain of unknown function (DUF427)"/>
    <property type="match status" value="1"/>
</dbReference>
<dbReference type="InterPro" id="IPR007361">
    <property type="entry name" value="DUF427"/>
</dbReference>
<dbReference type="Pfam" id="PF04248">
    <property type="entry name" value="NTP_transf_9"/>
    <property type="match status" value="1"/>
</dbReference>
<reference evidence="2 3" key="1">
    <citation type="submission" date="2017-05" db="EMBL/GenBank/DDBJ databases">
        <title>Complete and WGS of Bordetella genogroups.</title>
        <authorList>
            <person name="Spilker T."/>
            <person name="LiPuma J."/>
        </authorList>
    </citation>
    <scope>NUCLEOTIDE SEQUENCE [LARGE SCALE GENOMIC DNA]</scope>
    <source>
        <strain evidence="2 3">AU7206</strain>
    </source>
</reference>
<gene>
    <name evidence="2" type="ORF">CAL15_18870</name>
</gene>
<feature type="domain" description="DUF427" evidence="1">
    <location>
        <begin position="24"/>
        <end position="116"/>
    </location>
</feature>
<name>A0A1W6ZG45_9BORD</name>
<dbReference type="KEGG" id="bgm:CAL15_18870"/>
<proteinExistence type="predicted"/>
<dbReference type="Proteomes" id="UP000194161">
    <property type="component" value="Chromosome"/>
</dbReference>